<feature type="domain" description="Phosphatidylglycerol lysyltransferase C-terminal" evidence="8">
    <location>
        <begin position="530"/>
        <end position="818"/>
    </location>
</feature>
<feature type="transmembrane region" description="Helical" evidence="7">
    <location>
        <begin position="327"/>
        <end position="349"/>
    </location>
</feature>
<dbReference type="GO" id="GO:0006629">
    <property type="term" value="P:lipid metabolic process"/>
    <property type="evidence" value="ECO:0007669"/>
    <property type="project" value="UniProtKB-KW"/>
</dbReference>
<dbReference type="RefSeq" id="WP_067395031.1">
    <property type="nucleotide sequence ID" value="NZ_JXKH01000006.1"/>
</dbReference>
<feature type="transmembrane region" description="Helical" evidence="7">
    <location>
        <begin position="207"/>
        <end position="231"/>
    </location>
</feature>
<evidence type="ECO:0000256" key="7">
    <source>
        <dbReference type="RuleBase" id="RU363042"/>
    </source>
</evidence>
<keyword evidence="6 7" id="KW-0472">Membrane</keyword>
<dbReference type="Proteomes" id="UP000181884">
    <property type="component" value="Unassembled WGS sequence"/>
</dbReference>
<feature type="transmembrane region" description="Helical" evidence="7">
    <location>
        <begin position="369"/>
        <end position="389"/>
    </location>
</feature>
<keyword evidence="3 7" id="KW-0808">Transferase</keyword>
<dbReference type="InterPro" id="IPR024320">
    <property type="entry name" value="LPG_synthase_C"/>
</dbReference>
<comment type="similarity">
    <text evidence="7">Belongs to the LPG synthase family.</text>
</comment>
<comment type="catalytic activity">
    <reaction evidence="7">
        <text>L-lysyl-tRNA(Lys) + a 1,2-diacyl-sn-glycero-3-phospho-(1'-sn-glycerol) = a 1,2-diacyl-sn-glycero-3-phospho-1'-(3'-O-L-lysyl)-sn-glycerol + tRNA(Lys)</text>
        <dbReference type="Rhea" id="RHEA:10668"/>
        <dbReference type="Rhea" id="RHEA-COMP:9696"/>
        <dbReference type="Rhea" id="RHEA-COMP:9697"/>
        <dbReference type="ChEBI" id="CHEBI:64716"/>
        <dbReference type="ChEBI" id="CHEBI:75792"/>
        <dbReference type="ChEBI" id="CHEBI:78442"/>
        <dbReference type="ChEBI" id="CHEBI:78529"/>
        <dbReference type="EC" id="2.3.2.3"/>
    </reaction>
</comment>
<evidence type="ECO:0000256" key="2">
    <source>
        <dbReference type="ARBA" id="ARBA00022475"/>
    </source>
</evidence>
<evidence type="ECO:0000256" key="1">
    <source>
        <dbReference type="ARBA" id="ARBA00004651"/>
    </source>
</evidence>
<feature type="transmembrane region" description="Helical" evidence="7">
    <location>
        <begin position="142"/>
        <end position="162"/>
    </location>
</feature>
<sequence length="857" mass="96392">MMKTIKKIATWYQQHSLLVKVIFFASIMVFVVNQVAHIAADISWSDVKSTFAEQGWGHLLLMALMGALAVTPMMLYDYVALRVFEEQGRSPLPRKTFFLSAWITNTINNLAGFGGLVAATLRGNYYGGEVPQKKVVATVSKIALFLLSGLSLLCLLALGFLYTGQATAASQYTLWLWGGAAYAPLLLLFIQFRQKGLFADFLPKGRWLLLFASLGQWLGAFLSFAAIGTLMGNGQALRGIFPLFVAASLIGMLTMVPGGAGTFDVLMIVGLSQLGIRQDVAVVWLLFYRIFYYLLPFFSGLLLFLHQTSIRLNRLLDNLPRLFTQKTAHALLVTALYLAGITMVLLSAVTNLSTLSQVFAWLTSYTFNFLDQTLNIMVGILLLGLARGIAAKVKKAYWPTVLVLAFSIGNTILHTRSWQLILLYSVLLIAVFYSRKELYREKFVYSWGALLVDGLLFGFLLILYGIAGYQKNNQWAGKMLLFFPSDTVWFSGLIGIGLSALVLVTLYQYLTTTDEVLGNFYEPSRVASLIERFGGTRTSQWLTLKDRYCFYYRVAGRDQVLIPYQVKANKCFVLGDPLGYTADFQAATLAFLKQADRLGYQPVFYQSSESYVVQVHDLGYHFMKIGTLGYLDHRSPKADQFRLSTENTQNRQLANQGYQFQWYPQIPSELMPILHQVSLAYLAGGREKQFSYSRFQANYLKGQAVGVMRSPENQVIGFITPRLWQNEAGIDLLRLVPTAPAGATDFLLTHFFAEMQNKARIEVGTAPLATVGNNEFAFIHERFARIFYRFSEQFYGWQDQYQQIVPYVTEWESLYLAYPKHSSILFVFIQLVLLIGRGGSERHSLVATAISELGREG</sequence>
<dbReference type="EMBL" id="JXKH01000006">
    <property type="protein sequence ID" value="OJG17874.1"/>
    <property type="molecule type" value="Genomic_DNA"/>
</dbReference>
<comment type="function">
    <text evidence="7">Catalyzes the transfer of a lysyl group from L-lysyl-tRNA(Lys) to membrane-bound phosphatidylglycerol (PG), which produces lysylphosphatidylglycerol (LPG), a major component of the bacterial membrane with a positive net charge. LPG synthesis contributes to bacterial virulence as it is involved in the resistance mechanism against cationic antimicrobial peptides (CAMP) produces by the host's immune system (defensins, cathelicidins) and by the competing microorganisms.</text>
</comment>
<keyword evidence="2" id="KW-1003">Cell membrane</keyword>
<dbReference type="InterPro" id="IPR022791">
    <property type="entry name" value="L-PG_synthase/AglD"/>
</dbReference>
<dbReference type="AlphaFoldDB" id="A0A1L8RDS1"/>
<keyword evidence="7" id="KW-0443">Lipid metabolism</keyword>
<feature type="transmembrane region" description="Helical" evidence="7">
    <location>
        <begin position="447"/>
        <end position="467"/>
    </location>
</feature>
<dbReference type="GO" id="GO:0005886">
    <property type="term" value="C:plasma membrane"/>
    <property type="evidence" value="ECO:0007669"/>
    <property type="project" value="UniProtKB-SubCell"/>
</dbReference>
<dbReference type="STRING" id="214095.RU97_GL002420"/>
<feature type="transmembrane region" description="Helical" evidence="7">
    <location>
        <begin position="174"/>
        <end position="192"/>
    </location>
</feature>
<evidence type="ECO:0000313" key="9">
    <source>
        <dbReference type="EMBL" id="OJG17874.1"/>
    </source>
</evidence>
<dbReference type="GO" id="GO:0050071">
    <property type="term" value="F:phosphatidylglycerol lysyltransferase activity"/>
    <property type="evidence" value="ECO:0007669"/>
    <property type="project" value="UniProtKB-EC"/>
</dbReference>
<dbReference type="Pfam" id="PF03706">
    <property type="entry name" value="LPG_synthase_TM"/>
    <property type="match status" value="1"/>
</dbReference>
<proteinExistence type="inferred from homology"/>
<dbReference type="Pfam" id="PF09924">
    <property type="entry name" value="LPG_synthase_C"/>
    <property type="match status" value="1"/>
</dbReference>
<feature type="transmembrane region" description="Helical" evidence="7">
    <location>
        <begin position="487"/>
        <end position="510"/>
    </location>
</feature>
<keyword evidence="4 7" id="KW-0812">Transmembrane</keyword>
<dbReference type="GO" id="GO:0055091">
    <property type="term" value="P:phospholipid homeostasis"/>
    <property type="evidence" value="ECO:0007669"/>
    <property type="project" value="TreeGrafter"/>
</dbReference>
<accession>A0A1L8RDS1</accession>
<feature type="transmembrane region" description="Helical" evidence="7">
    <location>
        <begin position="21"/>
        <end position="44"/>
    </location>
</feature>
<dbReference type="NCBIfam" id="NF033480">
    <property type="entry name" value="bifunc_MprF"/>
    <property type="match status" value="1"/>
</dbReference>
<keyword evidence="5 7" id="KW-1133">Transmembrane helix</keyword>
<feature type="transmembrane region" description="Helical" evidence="7">
    <location>
        <begin position="396"/>
        <end position="412"/>
    </location>
</feature>
<feature type="transmembrane region" description="Helical" evidence="7">
    <location>
        <begin position="418"/>
        <end position="435"/>
    </location>
</feature>
<evidence type="ECO:0000256" key="3">
    <source>
        <dbReference type="ARBA" id="ARBA00022679"/>
    </source>
</evidence>
<reference evidence="9 10" key="1">
    <citation type="submission" date="2014-12" db="EMBL/GenBank/DDBJ databases">
        <title>Draft genome sequences of 29 type strains of Enterococci.</title>
        <authorList>
            <person name="Zhong Z."/>
            <person name="Sun Z."/>
            <person name="Liu W."/>
            <person name="Zhang W."/>
            <person name="Zhang H."/>
        </authorList>
    </citation>
    <scope>NUCLEOTIDE SEQUENCE [LARGE SCALE GENOMIC DNA]</scope>
    <source>
        <strain evidence="9 10">DSM 17029</strain>
    </source>
</reference>
<evidence type="ECO:0000259" key="8">
    <source>
        <dbReference type="Pfam" id="PF09924"/>
    </source>
</evidence>
<gene>
    <name evidence="7" type="primary">mprF</name>
    <name evidence="9" type="ORF">RU97_GL002420</name>
</gene>
<keyword evidence="10" id="KW-1185">Reference proteome</keyword>
<comment type="caution">
    <text evidence="9">The sequence shown here is derived from an EMBL/GenBank/DDBJ whole genome shotgun (WGS) entry which is preliminary data.</text>
</comment>
<comment type="subcellular location">
    <subcellularLocation>
        <location evidence="1 7">Cell membrane</location>
        <topology evidence="1 7">Multi-pass membrane protein</topology>
    </subcellularLocation>
</comment>
<feature type="transmembrane region" description="Helical" evidence="7">
    <location>
        <begin position="97"/>
        <end position="122"/>
    </location>
</feature>
<evidence type="ECO:0000256" key="5">
    <source>
        <dbReference type="ARBA" id="ARBA00022989"/>
    </source>
</evidence>
<dbReference type="InterPro" id="IPR051211">
    <property type="entry name" value="PG_lysyltransferase"/>
</dbReference>
<feature type="transmembrane region" description="Helical" evidence="7">
    <location>
        <begin position="56"/>
        <end position="76"/>
    </location>
</feature>
<protein>
    <recommendedName>
        <fullName evidence="7">Phosphatidylglycerol lysyltransferase</fullName>
        <ecNumber evidence="7">2.3.2.3</ecNumber>
    </recommendedName>
    <alternativeName>
        <fullName evidence="7">Lysylphosphatidylglycerol synthase</fullName>
    </alternativeName>
</protein>
<evidence type="ECO:0000256" key="4">
    <source>
        <dbReference type="ARBA" id="ARBA00022692"/>
    </source>
</evidence>
<evidence type="ECO:0000313" key="10">
    <source>
        <dbReference type="Proteomes" id="UP000181884"/>
    </source>
</evidence>
<name>A0A1L8RDS1_9ENTE</name>
<dbReference type="EC" id="2.3.2.3" evidence="7"/>
<organism evidence="9 10">
    <name type="scientific">Enterococcus canis</name>
    <dbReference type="NCBI Taxonomy" id="214095"/>
    <lineage>
        <taxon>Bacteria</taxon>
        <taxon>Bacillati</taxon>
        <taxon>Bacillota</taxon>
        <taxon>Bacilli</taxon>
        <taxon>Lactobacillales</taxon>
        <taxon>Enterococcaceae</taxon>
        <taxon>Enterococcus</taxon>
    </lineage>
</organism>
<evidence type="ECO:0000256" key="6">
    <source>
        <dbReference type="ARBA" id="ARBA00023136"/>
    </source>
</evidence>
<dbReference type="GO" id="GO:0046677">
    <property type="term" value="P:response to antibiotic"/>
    <property type="evidence" value="ECO:0007669"/>
    <property type="project" value="UniProtKB-KW"/>
</dbReference>
<keyword evidence="7" id="KW-0046">Antibiotic resistance</keyword>
<dbReference type="PANTHER" id="PTHR34697:SF2">
    <property type="entry name" value="PHOSPHATIDYLGLYCEROL LYSYLTRANSFERASE"/>
    <property type="match status" value="1"/>
</dbReference>
<dbReference type="PANTHER" id="PTHR34697">
    <property type="entry name" value="PHOSPHATIDYLGLYCEROL LYSYLTRANSFERASE"/>
    <property type="match status" value="1"/>
</dbReference>
<feature type="transmembrane region" description="Helical" evidence="7">
    <location>
        <begin position="243"/>
        <end position="269"/>
    </location>
</feature>
<feature type="transmembrane region" description="Helical" evidence="7">
    <location>
        <begin position="281"/>
        <end position="306"/>
    </location>
</feature>